<sequence>MENDKGKKMQVRNCVDECVEHLKGLFYSEEIRYCCVFTVRIAHALANGKISKQQFVSMAFEYVDGRRGLKFQKGADCAKRILSGKFI</sequence>
<name>A0AAV4NC20_CAEEX</name>
<proteinExistence type="predicted"/>
<gene>
    <name evidence="1" type="ORF">CEXT_731851</name>
</gene>
<reference evidence="1 2" key="1">
    <citation type="submission" date="2021-06" db="EMBL/GenBank/DDBJ databases">
        <title>Caerostris extrusa draft genome.</title>
        <authorList>
            <person name="Kono N."/>
            <person name="Arakawa K."/>
        </authorList>
    </citation>
    <scope>NUCLEOTIDE SEQUENCE [LARGE SCALE GENOMIC DNA]</scope>
</reference>
<accession>A0AAV4NC20</accession>
<evidence type="ECO:0000313" key="2">
    <source>
        <dbReference type="Proteomes" id="UP001054945"/>
    </source>
</evidence>
<dbReference type="EMBL" id="BPLR01020721">
    <property type="protein sequence ID" value="GIX81870.1"/>
    <property type="molecule type" value="Genomic_DNA"/>
</dbReference>
<organism evidence="1 2">
    <name type="scientific">Caerostris extrusa</name>
    <name type="common">Bark spider</name>
    <name type="synonym">Caerostris bankana</name>
    <dbReference type="NCBI Taxonomy" id="172846"/>
    <lineage>
        <taxon>Eukaryota</taxon>
        <taxon>Metazoa</taxon>
        <taxon>Ecdysozoa</taxon>
        <taxon>Arthropoda</taxon>
        <taxon>Chelicerata</taxon>
        <taxon>Arachnida</taxon>
        <taxon>Araneae</taxon>
        <taxon>Araneomorphae</taxon>
        <taxon>Entelegynae</taxon>
        <taxon>Araneoidea</taxon>
        <taxon>Araneidae</taxon>
        <taxon>Caerostris</taxon>
    </lineage>
</organism>
<dbReference type="Proteomes" id="UP001054945">
    <property type="component" value="Unassembled WGS sequence"/>
</dbReference>
<comment type="caution">
    <text evidence="1">The sequence shown here is derived from an EMBL/GenBank/DDBJ whole genome shotgun (WGS) entry which is preliminary data.</text>
</comment>
<keyword evidence="2" id="KW-1185">Reference proteome</keyword>
<evidence type="ECO:0000313" key="1">
    <source>
        <dbReference type="EMBL" id="GIX81870.1"/>
    </source>
</evidence>
<protein>
    <submittedName>
        <fullName evidence="1">Uncharacterized protein</fullName>
    </submittedName>
</protein>
<dbReference type="AlphaFoldDB" id="A0AAV4NC20"/>